<evidence type="ECO:0000259" key="1">
    <source>
        <dbReference type="Pfam" id="PF07110"/>
    </source>
</evidence>
<dbReference type="InterPro" id="IPR041664">
    <property type="entry name" value="AAA_16"/>
</dbReference>
<accession>A0A1H6JFK3</accession>
<dbReference type="Proteomes" id="UP000182915">
    <property type="component" value="Chromosome I"/>
</dbReference>
<dbReference type="Pfam" id="PF07110">
    <property type="entry name" value="EthD"/>
    <property type="match status" value="1"/>
</dbReference>
<evidence type="ECO:0000313" key="3">
    <source>
        <dbReference type="EMBL" id="SEH57678.1"/>
    </source>
</evidence>
<dbReference type="Pfam" id="PF13191">
    <property type="entry name" value="AAA_16"/>
    <property type="match status" value="1"/>
</dbReference>
<keyword evidence="4" id="KW-1185">Reference proteome</keyword>
<dbReference type="STRING" id="370526.SAMN04489835_1628"/>
<feature type="domain" description="Orc1-like AAA ATPase" evidence="2">
    <location>
        <begin position="9"/>
        <end position="98"/>
    </location>
</feature>
<dbReference type="AlphaFoldDB" id="A0A1H6JFK3"/>
<evidence type="ECO:0000259" key="2">
    <source>
        <dbReference type="Pfam" id="PF13191"/>
    </source>
</evidence>
<dbReference type="Gene3D" id="3.30.70.100">
    <property type="match status" value="1"/>
</dbReference>
<reference evidence="4" key="1">
    <citation type="submission" date="2016-10" db="EMBL/GenBank/DDBJ databases">
        <authorList>
            <person name="Varghese N."/>
            <person name="Submissions S."/>
        </authorList>
    </citation>
    <scope>NUCLEOTIDE SEQUENCE [LARGE SCALE GENOMIC DNA]</scope>
    <source>
        <strain evidence="4">DSM 45405</strain>
    </source>
</reference>
<gene>
    <name evidence="3" type="ORF">SAMN04489835_1628</name>
</gene>
<protein>
    <submittedName>
        <fullName evidence="3">EthD domain-containing protein</fullName>
    </submittedName>
</protein>
<feature type="domain" description="EthD" evidence="1">
    <location>
        <begin position="142"/>
        <end position="210"/>
    </location>
</feature>
<dbReference type="SUPFAM" id="SSF52540">
    <property type="entry name" value="P-loop containing nucleoside triphosphate hydrolases"/>
    <property type="match status" value="1"/>
</dbReference>
<proteinExistence type="predicted"/>
<evidence type="ECO:0000313" key="4">
    <source>
        <dbReference type="Proteomes" id="UP000182915"/>
    </source>
</evidence>
<dbReference type="OrthoDB" id="9774491at2"/>
<dbReference type="InterPro" id="IPR027417">
    <property type="entry name" value="P-loop_NTPase"/>
</dbReference>
<name>A0A1H6JFK3_MYCRU</name>
<dbReference type="RefSeq" id="WP_083406728.1">
    <property type="nucleotide sequence ID" value="NZ_LT629971.1"/>
</dbReference>
<dbReference type="GO" id="GO:0016491">
    <property type="term" value="F:oxidoreductase activity"/>
    <property type="evidence" value="ECO:0007669"/>
    <property type="project" value="InterPro"/>
</dbReference>
<dbReference type="EMBL" id="LT629971">
    <property type="protein sequence ID" value="SEH57678.1"/>
    <property type="molecule type" value="Genomic_DNA"/>
</dbReference>
<organism evidence="3 4">
    <name type="scientific">Mycolicibacterium rutilum</name>
    <name type="common">Mycobacterium rutilum</name>
    <dbReference type="NCBI Taxonomy" id="370526"/>
    <lineage>
        <taxon>Bacteria</taxon>
        <taxon>Bacillati</taxon>
        <taxon>Actinomycetota</taxon>
        <taxon>Actinomycetes</taxon>
        <taxon>Mycobacteriales</taxon>
        <taxon>Mycobacteriaceae</taxon>
        <taxon>Mycolicibacterium</taxon>
    </lineage>
</organism>
<sequence length="250" mass="27387">MLMGRETTLVERQEALDELGRIVSDAVDGRGAVANVLGPAGIGKTALLDTLASSCPEARVLRARCSLLERDYSFGTVRQLLAGAQAMRKLAVDDKHMTDLTRSPAWFADERVIVERGPGRTVALPGGPYLKFYSGWYARGDIGRDDAHAAYRDRHAELVASVAADLGLARYVQNTNIYEPTVGPLLKSERGTEPDGFDGLDEFVWLRDDLIRALATPQGRRAAEAVGESQDAFGDRATSPSWFVFERLLY</sequence>
<dbReference type="InterPro" id="IPR009799">
    <property type="entry name" value="EthD_dom"/>
</dbReference>